<evidence type="ECO:0000313" key="3">
    <source>
        <dbReference type="Proteomes" id="UP001549047"/>
    </source>
</evidence>
<feature type="domain" description="Serine aminopeptidase S33" evidence="1">
    <location>
        <begin position="26"/>
        <end position="289"/>
    </location>
</feature>
<reference evidence="2 3" key="1">
    <citation type="submission" date="2024-06" db="EMBL/GenBank/DDBJ databases">
        <title>Genomic Encyclopedia of Type Strains, Phase IV (KMG-IV): sequencing the most valuable type-strain genomes for metagenomic binning, comparative biology and taxonomic classification.</title>
        <authorList>
            <person name="Goeker M."/>
        </authorList>
    </citation>
    <scope>NUCLEOTIDE SEQUENCE [LARGE SCALE GENOMIC DNA]</scope>
    <source>
        <strain evidence="2 3">DSM 29780</strain>
    </source>
</reference>
<comment type="caution">
    <text evidence="2">The sequence shown here is derived from an EMBL/GenBank/DDBJ whole genome shotgun (WGS) entry which is preliminary data.</text>
</comment>
<organism evidence="2 3">
    <name type="scientific">Rhizobium aquaticum</name>
    <dbReference type="NCBI Taxonomy" id="1549636"/>
    <lineage>
        <taxon>Bacteria</taxon>
        <taxon>Pseudomonadati</taxon>
        <taxon>Pseudomonadota</taxon>
        <taxon>Alphaproteobacteria</taxon>
        <taxon>Hyphomicrobiales</taxon>
        <taxon>Rhizobiaceae</taxon>
        <taxon>Rhizobium/Agrobacterium group</taxon>
        <taxon>Rhizobium</taxon>
    </lineage>
</organism>
<dbReference type="PANTHER" id="PTHR11614">
    <property type="entry name" value="PHOSPHOLIPASE-RELATED"/>
    <property type="match status" value="1"/>
</dbReference>
<evidence type="ECO:0000313" key="2">
    <source>
        <dbReference type="EMBL" id="MET3612084.1"/>
    </source>
</evidence>
<dbReference type="InterPro" id="IPR029058">
    <property type="entry name" value="AB_hydrolase_fold"/>
</dbReference>
<dbReference type="SUPFAM" id="SSF53474">
    <property type="entry name" value="alpha/beta-Hydrolases"/>
    <property type="match status" value="1"/>
</dbReference>
<accession>A0ABV2IWK7</accession>
<dbReference type="Proteomes" id="UP001549047">
    <property type="component" value="Unassembled WGS sequence"/>
</dbReference>
<evidence type="ECO:0000259" key="1">
    <source>
        <dbReference type="Pfam" id="PF12146"/>
    </source>
</evidence>
<dbReference type="Pfam" id="PF12146">
    <property type="entry name" value="Hydrolase_4"/>
    <property type="match status" value="1"/>
</dbReference>
<dbReference type="GO" id="GO:0016787">
    <property type="term" value="F:hydrolase activity"/>
    <property type="evidence" value="ECO:0007669"/>
    <property type="project" value="UniProtKB-KW"/>
</dbReference>
<keyword evidence="3" id="KW-1185">Reference proteome</keyword>
<protein>
    <submittedName>
        <fullName evidence="2">Alpha-beta hydrolase superfamily lysophospholipase</fullName>
    </submittedName>
</protein>
<dbReference type="EMBL" id="JBEPMB010000001">
    <property type="protein sequence ID" value="MET3612084.1"/>
    <property type="molecule type" value="Genomic_DNA"/>
</dbReference>
<dbReference type="InterPro" id="IPR022742">
    <property type="entry name" value="Hydrolase_4"/>
</dbReference>
<sequence length="310" mass="33773">MFETTQFLKSPSGATLAYHVAEATTAPRGIVLIAHGMSEHSKRYARFAADLAARGYHAYAWDHRGHGETTTPDAVQGQFARRDGLDTVIADTMAVRDMAASNHPGLPVLLFGHSMGAMICLNTALKHADSFAGFAVWNFDFGTASSMPLMRIILGVERWLKGSDVPSSILPRMTFDAWGKAIPGHRTLLDWLSNIPAEVDAYIADPCCGFPCTVSLWFDVAEGVVRGADKANLSRISRDKPIMLVGGGKDPATRGAKGIHWLEERLKGLGFSNISKQVYPEARHESLNDIVADVATEDFMRWAASICPTR</sequence>
<dbReference type="Gene3D" id="3.40.50.1820">
    <property type="entry name" value="alpha/beta hydrolase"/>
    <property type="match status" value="1"/>
</dbReference>
<dbReference type="InterPro" id="IPR051044">
    <property type="entry name" value="MAG_DAG_Lipase"/>
</dbReference>
<proteinExistence type="predicted"/>
<gene>
    <name evidence="2" type="ORF">ABID16_000389</name>
</gene>
<dbReference type="RefSeq" id="WP_354554671.1">
    <property type="nucleotide sequence ID" value="NZ_JBEPMB010000001.1"/>
</dbReference>
<name>A0ABV2IWK7_9HYPH</name>
<keyword evidence="2" id="KW-0378">Hydrolase</keyword>